<comment type="subcellular location">
    <subcellularLocation>
        <location evidence="10">Cell inner membrane</location>
    </subcellularLocation>
    <subcellularLocation>
        <location evidence="2">Cell membrane</location>
        <topology evidence="2">Single-pass membrane protein</topology>
    </subcellularLocation>
</comment>
<comment type="caution">
    <text evidence="11">The sequence shown here is derived from an EMBL/GenBank/DDBJ whole genome shotgun (WGS) entry which is preliminary data.</text>
</comment>
<protein>
    <recommendedName>
        <fullName evidence="10">Flagellar protein FliL</fullName>
    </recommendedName>
</protein>
<dbReference type="EMBL" id="BAABKI010000029">
    <property type="protein sequence ID" value="GAA5178716.1"/>
    <property type="molecule type" value="Genomic_DNA"/>
</dbReference>
<dbReference type="PANTHER" id="PTHR35091">
    <property type="entry name" value="FLAGELLAR PROTEIN FLIL"/>
    <property type="match status" value="1"/>
</dbReference>
<dbReference type="InterPro" id="IPR005503">
    <property type="entry name" value="FliL"/>
</dbReference>
<evidence type="ECO:0000256" key="4">
    <source>
        <dbReference type="ARBA" id="ARBA00022475"/>
    </source>
</evidence>
<accession>A0ABP9RKI7</accession>
<evidence type="ECO:0000313" key="11">
    <source>
        <dbReference type="EMBL" id="GAA5178716.1"/>
    </source>
</evidence>
<evidence type="ECO:0000256" key="2">
    <source>
        <dbReference type="ARBA" id="ARBA00004162"/>
    </source>
</evidence>
<evidence type="ECO:0000256" key="10">
    <source>
        <dbReference type="RuleBase" id="RU364125"/>
    </source>
</evidence>
<evidence type="ECO:0000256" key="7">
    <source>
        <dbReference type="ARBA" id="ARBA00022779"/>
    </source>
</evidence>
<keyword evidence="8 10" id="KW-1133">Transmembrane helix</keyword>
<keyword evidence="12" id="KW-1185">Reference proteome</keyword>
<sequence length="162" mass="17931">MAKTKTEGKKSKPWWLAGLLIILLSVAGSVGVYLLLDSRSVASEDEVTQAAPPAEAEPPIFVSVQPFTVNIQSDDYSQRLLYIGLSLKVGDEQSSELVKMHMPQVRSRLLMLLSSQNADDLITPQGKEKLSRQILALFDQPFSEPQPTLVVDDVLYTDFIVQ</sequence>
<keyword evidence="11" id="KW-0966">Cell projection</keyword>
<proteinExistence type="inferred from homology"/>
<keyword evidence="5 10" id="KW-0145">Chemotaxis</keyword>
<keyword evidence="10" id="KW-0997">Cell inner membrane</keyword>
<comment type="similarity">
    <text evidence="3 10">Belongs to the FliL family.</text>
</comment>
<evidence type="ECO:0000256" key="9">
    <source>
        <dbReference type="ARBA" id="ARBA00023136"/>
    </source>
</evidence>
<reference evidence="12" key="1">
    <citation type="journal article" date="2019" name="Int. J. Syst. Evol. Microbiol.">
        <title>The Global Catalogue of Microorganisms (GCM) 10K type strain sequencing project: providing services to taxonomists for standard genome sequencing and annotation.</title>
        <authorList>
            <consortium name="The Broad Institute Genomics Platform"/>
            <consortium name="The Broad Institute Genome Sequencing Center for Infectious Disease"/>
            <person name="Wu L."/>
            <person name="Ma J."/>
        </authorList>
    </citation>
    <scope>NUCLEOTIDE SEQUENCE [LARGE SCALE GENOMIC DNA]</scope>
    <source>
        <strain evidence="12">JCM 18472</strain>
    </source>
</reference>
<keyword evidence="11" id="KW-0969">Cilium</keyword>
<keyword evidence="9 10" id="KW-0472">Membrane</keyword>
<keyword evidence="11" id="KW-0282">Flagellum</keyword>
<evidence type="ECO:0000256" key="5">
    <source>
        <dbReference type="ARBA" id="ARBA00022500"/>
    </source>
</evidence>
<keyword evidence="6 10" id="KW-0812">Transmembrane</keyword>
<dbReference type="PANTHER" id="PTHR35091:SF2">
    <property type="entry name" value="FLAGELLAR PROTEIN FLIL"/>
    <property type="match status" value="1"/>
</dbReference>
<evidence type="ECO:0000313" key="12">
    <source>
        <dbReference type="Proteomes" id="UP001500074"/>
    </source>
</evidence>
<dbReference type="Pfam" id="PF03748">
    <property type="entry name" value="FliL"/>
    <property type="match status" value="1"/>
</dbReference>
<comment type="function">
    <text evidence="1 10">Controls the rotational direction of flagella during chemotaxis.</text>
</comment>
<dbReference type="NCBIfam" id="NF005435">
    <property type="entry name" value="PRK07021.1"/>
    <property type="match status" value="1"/>
</dbReference>
<dbReference type="RefSeq" id="WP_031383661.1">
    <property type="nucleotide sequence ID" value="NZ_BAABKI010000029.1"/>
</dbReference>
<evidence type="ECO:0000256" key="6">
    <source>
        <dbReference type="ARBA" id="ARBA00022692"/>
    </source>
</evidence>
<evidence type="ECO:0000256" key="8">
    <source>
        <dbReference type="ARBA" id="ARBA00022989"/>
    </source>
</evidence>
<gene>
    <name evidence="11" type="primary">fliL</name>
    <name evidence="11" type="ORF">GCM10023342_29810</name>
</gene>
<name>A0ABP9RKI7_9GAMM</name>
<organism evidence="11 12">
    <name type="scientific">Modicisalibacter zincidurans</name>
    <dbReference type="NCBI Taxonomy" id="1178777"/>
    <lineage>
        <taxon>Bacteria</taxon>
        <taxon>Pseudomonadati</taxon>
        <taxon>Pseudomonadota</taxon>
        <taxon>Gammaproteobacteria</taxon>
        <taxon>Oceanospirillales</taxon>
        <taxon>Halomonadaceae</taxon>
        <taxon>Modicisalibacter</taxon>
    </lineage>
</organism>
<keyword evidence="4" id="KW-1003">Cell membrane</keyword>
<keyword evidence="7 10" id="KW-0283">Flagellar rotation</keyword>
<dbReference type="Proteomes" id="UP001500074">
    <property type="component" value="Unassembled WGS sequence"/>
</dbReference>
<evidence type="ECO:0000256" key="1">
    <source>
        <dbReference type="ARBA" id="ARBA00002254"/>
    </source>
</evidence>
<feature type="transmembrane region" description="Helical" evidence="10">
    <location>
        <begin position="14"/>
        <end position="36"/>
    </location>
</feature>
<evidence type="ECO:0000256" key="3">
    <source>
        <dbReference type="ARBA" id="ARBA00008281"/>
    </source>
</evidence>